<reference evidence="1 2" key="1">
    <citation type="journal article" date="2018" name="Mol. Biol. Evol.">
        <title>Broad Genomic Sampling Reveals a Smut Pathogenic Ancestry of the Fungal Clade Ustilaginomycotina.</title>
        <authorList>
            <person name="Kijpornyongpan T."/>
            <person name="Mondo S.J."/>
            <person name="Barry K."/>
            <person name="Sandor L."/>
            <person name="Lee J."/>
            <person name="Lipzen A."/>
            <person name="Pangilinan J."/>
            <person name="LaButti K."/>
            <person name="Hainaut M."/>
            <person name="Henrissat B."/>
            <person name="Grigoriev I.V."/>
            <person name="Spatafora J.W."/>
            <person name="Aime M.C."/>
        </authorList>
    </citation>
    <scope>NUCLEOTIDE SEQUENCE [LARGE SCALE GENOMIC DNA]</scope>
    <source>
        <strain evidence="1 2">SA 807</strain>
    </source>
</reference>
<organism evidence="1 2">
    <name type="scientific">Violaceomyces palustris</name>
    <dbReference type="NCBI Taxonomy" id="1673888"/>
    <lineage>
        <taxon>Eukaryota</taxon>
        <taxon>Fungi</taxon>
        <taxon>Dikarya</taxon>
        <taxon>Basidiomycota</taxon>
        <taxon>Ustilaginomycotina</taxon>
        <taxon>Ustilaginomycetes</taxon>
        <taxon>Violaceomycetales</taxon>
        <taxon>Violaceomycetaceae</taxon>
        <taxon>Violaceomyces</taxon>
    </lineage>
</organism>
<feature type="non-terminal residue" evidence="1">
    <location>
        <position position="563"/>
    </location>
</feature>
<dbReference type="Proteomes" id="UP000245626">
    <property type="component" value="Unassembled WGS sequence"/>
</dbReference>
<accession>A0ACD0NYQ8</accession>
<name>A0ACD0NYQ8_9BASI</name>
<keyword evidence="2" id="KW-1185">Reference proteome</keyword>
<dbReference type="EMBL" id="KZ819887">
    <property type="protein sequence ID" value="PWN50907.1"/>
    <property type="molecule type" value="Genomic_DNA"/>
</dbReference>
<gene>
    <name evidence="1" type="ORF">IE53DRAFT_343265</name>
</gene>
<protein>
    <submittedName>
        <fullName evidence="1">Beta-lactamase/transpeptidase-like protein</fullName>
    </submittedName>
</protein>
<sequence length="563" mass="61614">MDPNLDVCESIRFMQTASSITVSSLDVVSCRYRSHPSLPILDTHVCSLTHDHRPPISSTNHSLPPSPSLSLLSHLAPSLGVKASPLSSCHSKEPVMPPYKPLPSLFPKLDSLLESWTTTSEDDQIQPRLPGTFVSLTSSSTYDSPIYLKAKGQRQLGSASSDQRGPVTTGTLLYIASCTKLVTTLSILHLIDSKLVEGLNIDSKVETWLPELARGKVKVLKGFRPQQGDRKPEPILQDLEQGKEITIGQLLDHSSGFAYAFKNPDYLQYYIDNGFPIELTLDKKSTLHNILVQQPGTDFVYGQGIDWVGLLVERISGKSLLDFMRENLFQPLGMKSTSFYACDVAKSSSGATQLPDCDNGMTLHWRSGEVEEATEVVSGQGSKGKKQASLSRIEGQLPTMDMSVDKGRQVVGLEVGGAGLISTIEDYTKLLSYVLRLYKVHSGQGLGQEVMQAPGKLLSKETCSHLFNPRHFLPGVARLAEEEGHLPTVEEGHKGLGYTAGQGYIGGGGVRDAWSQGTIYWGGVTNLSYYLDGENDLAYMTATQILPFPDLPFRDFNHELIKT</sequence>
<proteinExistence type="predicted"/>
<evidence type="ECO:0000313" key="2">
    <source>
        <dbReference type="Proteomes" id="UP000245626"/>
    </source>
</evidence>
<evidence type="ECO:0000313" key="1">
    <source>
        <dbReference type="EMBL" id="PWN50907.1"/>
    </source>
</evidence>